<accession>A0ABU7HZ73</accession>
<proteinExistence type="predicted"/>
<sequence length="168" mass="18564">MKNLFKPTLLAAMVFSLPAISHAQNPILASLKDQGVHAVKLDNAAMGEIKGAALLTGAALPSVTQGLKTYEVTWKKFGSQTDYRSYNIIGSSYDPHGAYTYNYEGNTYRVAGDRWLADKISNANAWALANSTQIDLHVQVLDPNNNYQPSVYGFRDSSWNRPISTFSW</sequence>
<evidence type="ECO:0000313" key="3">
    <source>
        <dbReference type="Proteomes" id="UP001335100"/>
    </source>
</evidence>
<evidence type="ECO:0000313" key="2">
    <source>
        <dbReference type="EMBL" id="MEE1936779.1"/>
    </source>
</evidence>
<protein>
    <submittedName>
        <fullName evidence="2">Uncharacterized protein</fullName>
    </submittedName>
</protein>
<comment type="caution">
    <text evidence="2">The sequence shown here is derived from an EMBL/GenBank/DDBJ whole genome shotgun (WGS) entry which is preliminary data.</text>
</comment>
<gene>
    <name evidence="2" type="ORF">V0R50_26450</name>
</gene>
<dbReference type="RefSeq" id="WP_330077446.1">
    <property type="nucleotide sequence ID" value="NZ_JAZDQJ010000044.1"/>
</dbReference>
<evidence type="ECO:0000256" key="1">
    <source>
        <dbReference type="SAM" id="SignalP"/>
    </source>
</evidence>
<dbReference type="EMBL" id="JAZDQJ010000044">
    <property type="protein sequence ID" value="MEE1936779.1"/>
    <property type="molecule type" value="Genomic_DNA"/>
</dbReference>
<reference evidence="2 3" key="1">
    <citation type="submission" date="2024-01" db="EMBL/GenBank/DDBJ databases">
        <title>Unpublished Manusciprt.</title>
        <authorList>
            <person name="Duman M."/>
            <person name="Valdes E.G."/>
            <person name="Ajmi N."/>
            <person name="Altun S."/>
            <person name="Saticioglu I.B."/>
        </authorList>
    </citation>
    <scope>NUCLEOTIDE SEQUENCE [LARGE SCALE GENOMIC DNA]</scope>
    <source>
        <strain evidence="2 3">148P</strain>
    </source>
</reference>
<dbReference type="Proteomes" id="UP001335100">
    <property type="component" value="Unassembled WGS sequence"/>
</dbReference>
<keyword evidence="1" id="KW-0732">Signal</keyword>
<keyword evidence="3" id="KW-1185">Reference proteome</keyword>
<name>A0ABU7HZ73_9PSED</name>
<feature type="chain" id="PRO_5046473228" evidence="1">
    <location>
        <begin position="24"/>
        <end position="168"/>
    </location>
</feature>
<feature type="signal peptide" evidence="1">
    <location>
        <begin position="1"/>
        <end position="23"/>
    </location>
</feature>
<organism evidence="2 3">
    <name type="scientific">Pseudomonas ulcerans</name>
    <dbReference type="NCBI Taxonomy" id="3115852"/>
    <lineage>
        <taxon>Bacteria</taxon>
        <taxon>Pseudomonadati</taxon>
        <taxon>Pseudomonadota</taxon>
        <taxon>Gammaproteobacteria</taxon>
        <taxon>Pseudomonadales</taxon>
        <taxon>Pseudomonadaceae</taxon>
        <taxon>Pseudomonas</taxon>
    </lineage>
</organism>